<comment type="caution">
    <text evidence="2">The sequence shown here is derived from an EMBL/GenBank/DDBJ whole genome shotgun (WGS) entry which is preliminary data.</text>
</comment>
<evidence type="ECO:0000313" key="3">
    <source>
        <dbReference type="Proteomes" id="UP001174932"/>
    </source>
</evidence>
<dbReference type="EMBL" id="JAUOZU010000004">
    <property type="protein sequence ID" value="MDO6963210.1"/>
    <property type="molecule type" value="Genomic_DNA"/>
</dbReference>
<reference evidence="2" key="2">
    <citation type="submission" date="2023-07" db="EMBL/GenBank/DDBJ databases">
        <authorList>
            <person name="Shen H."/>
        </authorList>
    </citation>
    <scope>NUCLEOTIDE SEQUENCE</scope>
    <source>
        <strain evidence="2">TNR-22</strain>
    </source>
</reference>
<sequence length="361" mass="39483">MVEISAIIDRVYEAAFIPENWLPILDDLAKLAEAHGTALFNPRIAATNALASRSLSDMHHKMQAEGWFERNTRAARLISIDHHGFVDEAQYFSDHDVRTQPIFTEVIRPLGYGFGTSTFIKMPTGDAIIVAVEKKLDTGPVTARSIAALDRIRPHLARAAMMSSQLEFERVNAAVEALRLANLPAAVLRHDGRVMAANALLERFAPQISIAAHDFVRFQYSPANALLAEMLAMAHGESRQASRSFPLPRIEDAPPAVVHLVPVRGNACDIFANAAYFLIVTPIDRSRVPTAETIQGLFDLTPAEARVAQNLAMGRDISMTAEQLAVSAETVRSQVKSILSKSGMSRQADFVAALASLRPIE</sequence>
<dbReference type="RefSeq" id="WP_304375112.1">
    <property type="nucleotide sequence ID" value="NZ_JAUOZU010000004.1"/>
</dbReference>
<dbReference type="Gene3D" id="1.10.10.10">
    <property type="entry name" value="Winged helix-like DNA-binding domain superfamily/Winged helix DNA-binding domain"/>
    <property type="match status" value="1"/>
</dbReference>
<reference evidence="2" key="1">
    <citation type="journal article" date="2015" name="Int. J. Syst. Evol. Microbiol.">
        <title>Rhizobium alvei sp. nov., isolated from a freshwater river.</title>
        <authorList>
            <person name="Sheu S.Y."/>
            <person name="Huang H.W."/>
            <person name="Young C.C."/>
            <person name="Chen W.M."/>
        </authorList>
    </citation>
    <scope>NUCLEOTIDE SEQUENCE</scope>
    <source>
        <strain evidence="2">TNR-22</strain>
    </source>
</reference>
<evidence type="ECO:0000259" key="1">
    <source>
        <dbReference type="SMART" id="SM00421"/>
    </source>
</evidence>
<name>A0ABT8YHQ3_9HYPH</name>
<organism evidence="2 3">
    <name type="scientific">Rhizobium alvei</name>
    <dbReference type="NCBI Taxonomy" id="1132659"/>
    <lineage>
        <taxon>Bacteria</taxon>
        <taxon>Pseudomonadati</taxon>
        <taxon>Pseudomonadota</taxon>
        <taxon>Alphaproteobacteria</taxon>
        <taxon>Hyphomicrobiales</taxon>
        <taxon>Rhizobiaceae</taxon>
        <taxon>Rhizobium/Agrobacterium group</taxon>
        <taxon>Rhizobium</taxon>
    </lineage>
</organism>
<dbReference type="InterPro" id="IPR036388">
    <property type="entry name" value="WH-like_DNA-bd_sf"/>
</dbReference>
<dbReference type="SMART" id="SM00421">
    <property type="entry name" value="HTH_LUXR"/>
    <property type="match status" value="1"/>
</dbReference>
<dbReference type="InterPro" id="IPR000792">
    <property type="entry name" value="Tscrpt_reg_LuxR_C"/>
</dbReference>
<dbReference type="InterPro" id="IPR016032">
    <property type="entry name" value="Sig_transdc_resp-reg_C-effctor"/>
</dbReference>
<gene>
    <name evidence="2" type="ORF">Q4481_04530</name>
</gene>
<dbReference type="Proteomes" id="UP001174932">
    <property type="component" value="Unassembled WGS sequence"/>
</dbReference>
<protein>
    <recommendedName>
        <fullName evidence="1">HTH luxR-type domain-containing protein</fullName>
    </recommendedName>
</protein>
<proteinExistence type="predicted"/>
<dbReference type="SUPFAM" id="SSF46894">
    <property type="entry name" value="C-terminal effector domain of the bipartite response regulators"/>
    <property type="match status" value="1"/>
</dbReference>
<evidence type="ECO:0000313" key="2">
    <source>
        <dbReference type="EMBL" id="MDO6963210.1"/>
    </source>
</evidence>
<accession>A0ABT8YHQ3</accession>
<feature type="domain" description="HTH luxR-type" evidence="1">
    <location>
        <begin position="297"/>
        <end position="354"/>
    </location>
</feature>
<keyword evidence="3" id="KW-1185">Reference proteome</keyword>